<organism evidence="6 7">
    <name type="scientific">Paraoerskovia marina</name>
    <dbReference type="NCBI Taxonomy" id="545619"/>
    <lineage>
        <taxon>Bacteria</taxon>
        <taxon>Bacillati</taxon>
        <taxon>Actinomycetota</taxon>
        <taxon>Actinomycetes</taxon>
        <taxon>Micrococcales</taxon>
        <taxon>Cellulomonadaceae</taxon>
        <taxon>Paraoerskovia</taxon>
    </lineage>
</organism>
<dbReference type="eggNOG" id="COG0673">
    <property type="taxonomic scope" value="Bacteria"/>
</dbReference>
<gene>
    <name evidence="6" type="ORF">SAMN04489860_2627</name>
</gene>
<dbReference type="Gene3D" id="3.40.50.720">
    <property type="entry name" value="NAD(P)-binding Rossmann-like Domain"/>
    <property type="match status" value="1"/>
</dbReference>
<accession>A0A1H1VWX1</accession>
<reference evidence="6 7" key="1">
    <citation type="submission" date="2016-10" db="EMBL/GenBank/DDBJ databases">
        <authorList>
            <person name="de Groot N.N."/>
        </authorList>
    </citation>
    <scope>NUCLEOTIDE SEQUENCE [LARGE SCALE GENOMIC DNA]</scope>
    <source>
        <strain evidence="6 7">DSM 22126</strain>
    </source>
</reference>
<dbReference type="InterPro" id="IPR050984">
    <property type="entry name" value="Gfo/Idh/MocA_domain"/>
</dbReference>
<keyword evidence="7" id="KW-1185">Reference proteome</keyword>
<name>A0A1H1VWX1_9CELL</name>
<evidence type="ECO:0000313" key="6">
    <source>
        <dbReference type="EMBL" id="SDS88756.1"/>
    </source>
</evidence>
<evidence type="ECO:0000313" key="7">
    <source>
        <dbReference type="Proteomes" id="UP000185663"/>
    </source>
</evidence>
<dbReference type="RefSeq" id="WP_083372780.1">
    <property type="nucleotide sequence ID" value="NZ_LT629776.1"/>
</dbReference>
<feature type="domain" description="Gfo/Idh/MocA-like oxidoreductase N-terminal" evidence="4">
    <location>
        <begin position="20"/>
        <end position="138"/>
    </location>
</feature>
<dbReference type="PANTHER" id="PTHR22604:SF105">
    <property type="entry name" value="TRANS-1,2-DIHYDROBENZENE-1,2-DIOL DEHYDROGENASE"/>
    <property type="match status" value="1"/>
</dbReference>
<dbReference type="AlphaFoldDB" id="A0A1H1VWX1"/>
<dbReference type="STRING" id="545619.SAMN04489860_2627"/>
<proteinExistence type="inferred from homology"/>
<dbReference type="SUPFAM" id="SSF55347">
    <property type="entry name" value="Glyceraldehyde-3-phosphate dehydrogenase-like, C-terminal domain"/>
    <property type="match status" value="1"/>
</dbReference>
<keyword evidence="2" id="KW-0560">Oxidoreductase</keyword>
<dbReference type="PANTHER" id="PTHR22604">
    <property type="entry name" value="OXIDOREDUCTASES"/>
    <property type="match status" value="1"/>
</dbReference>
<dbReference type="Pfam" id="PF01408">
    <property type="entry name" value="GFO_IDH_MocA"/>
    <property type="match status" value="1"/>
</dbReference>
<dbReference type="Gene3D" id="3.30.360.10">
    <property type="entry name" value="Dihydrodipicolinate Reductase, domain 2"/>
    <property type="match status" value="1"/>
</dbReference>
<dbReference type="InterPro" id="IPR000683">
    <property type="entry name" value="Gfo/Idh/MocA-like_OxRdtase_N"/>
</dbReference>
<dbReference type="InterPro" id="IPR036291">
    <property type="entry name" value="NAD(P)-bd_dom_sf"/>
</dbReference>
<dbReference type="GO" id="GO:0016491">
    <property type="term" value="F:oxidoreductase activity"/>
    <property type="evidence" value="ECO:0007669"/>
    <property type="project" value="UniProtKB-KW"/>
</dbReference>
<dbReference type="Proteomes" id="UP000185663">
    <property type="component" value="Chromosome I"/>
</dbReference>
<feature type="domain" description="GFO/IDH/MocA-like oxidoreductase" evidence="5">
    <location>
        <begin position="149"/>
        <end position="264"/>
    </location>
</feature>
<protein>
    <submittedName>
        <fullName evidence="6">Predicted dehydrogenase</fullName>
    </submittedName>
</protein>
<evidence type="ECO:0000259" key="4">
    <source>
        <dbReference type="Pfam" id="PF01408"/>
    </source>
</evidence>
<dbReference type="Pfam" id="PF22725">
    <property type="entry name" value="GFO_IDH_MocA_C3"/>
    <property type="match status" value="1"/>
</dbReference>
<evidence type="ECO:0000256" key="1">
    <source>
        <dbReference type="ARBA" id="ARBA00010928"/>
    </source>
</evidence>
<sequence>MTDSRQIADHARDPKSAPAIRWGILGAGGIAQTFARAVDELTVSTVTAVGSRDLARAEAFAAEHANGARAHGSYEELVADPEVDAIYVATPHSHHRDHALLAVAAGKHLLVEKAFTRDATEAQEVFDAAREAGVFVMEAMWTRHLPHVAAMRAVIERGDIGEVVAVHADHGQHFDADPSHRLFAPELAGGALLDLGVYPVSFAMDVLGVPDEVVATGTLTDTGVDGQISIALRYGQRAQATLSTTLWAKTRNGAVIAGTTGRIEIDPWFYTPTSFRVVPNDGVEAVYTNVAEQGMQYQAAEVARCIAVGRTESSRMPWDETLAVMRTMDEIRRQVGVVYPGE</sequence>
<evidence type="ECO:0000259" key="5">
    <source>
        <dbReference type="Pfam" id="PF22725"/>
    </source>
</evidence>
<dbReference type="SUPFAM" id="SSF51735">
    <property type="entry name" value="NAD(P)-binding Rossmann-fold domains"/>
    <property type="match status" value="1"/>
</dbReference>
<evidence type="ECO:0000256" key="2">
    <source>
        <dbReference type="ARBA" id="ARBA00023002"/>
    </source>
</evidence>
<dbReference type="GO" id="GO:0000166">
    <property type="term" value="F:nucleotide binding"/>
    <property type="evidence" value="ECO:0007669"/>
    <property type="project" value="InterPro"/>
</dbReference>
<dbReference type="EMBL" id="LT629776">
    <property type="protein sequence ID" value="SDS88756.1"/>
    <property type="molecule type" value="Genomic_DNA"/>
</dbReference>
<dbReference type="OrthoDB" id="9815825at2"/>
<evidence type="ECO:0000256" key="3">
    <source>
        <dbReference type="ARBA" id="ARBA00023027"/>
    </source>
</evidence>
<comment type="similarity">
    <text evidence="1">Belongs to the Gfo/Idh/MocA family.</text>
</comment>
<dbReference type="InterPro" id="IPR055170">
    <property type="entry name" value="GFO_IDH_MocA-like_dom"/>
</dbReference>
<keyword evidence="3" id="KW-0520">NAD</keyword>